<dbReference type="GO" id="GO:0016020">
    <property type="term" value="C:membrane"/>
    <property type="evidence" value="ECO:0007669"/>
    <property type="project" value="UniProtKB-SubCell"/>
</dbReference>
<keyword evidence="10" id="KW-1185">Reference proteome</keyword>
<evidence type="ECO:0000256" key="5">
    <source>
        <dbReference type="ARBA" id="ARBA00023128"/>
    </source>
</evidence>
<dbReference type="VEuPathDB" id="FungiDB:F503_04088"/>
<dbReference type="Gene3D" id="3.40.50.1820">
    <property type="entry name" value="alpha/beta hydrolase"/>
    <property type="match status" value="1"/>
</dbReference>
<dbReference type="SUPFAM" id="SSF52540">
    <property type="entry name" value="P-loop containing nucleoside triphosphate hydrolases"/>
    <property type="match status" value="1"/>
</dbReference>
<gene>
    <name evidence="9" type="ORF">F503_04088</name>
</gene>
<evidence type="ECO:0000256" key="2">
    <source>
        <dbReference type="ARBA" id="ARBA00004240"/>
    </source>
</evidence>
<dbReference type="SUPFAM" id="SSF53474">
    <property type="entry name" value="alpha/beta-Hydrolases"/>
    <property type="match status" value="1"/>
</dbReference>
<accession>S3C975</accession>
<protein>
    <submittedName>
        <fullName evidence="9">Eukaryotic translation initiation factor 3</fullName>
    </submittedName>
</protein>
<proteinExistence type="predicted"/>
<dbReference type="EMBL" id="KE148148">
    <property type="protein sequence ID" value="EPE08501.1"/>
    <property type="molecule type" value="Genomic_DNA"/>
</dbReference>
<dbReference type="HOGENOM" id="CLU_272032_0_0_1"/>
<dbReference type="InterPro" id="IPR052374">
    <property type="entry name" value="SERAC1"/>
</dbReference>
<keyword evidence="9" id="KW-0396">Initiation factor</keyword>
<organism evidence="9 10">
    <name type="scientific">Ophiostoma piceae (strain UAMH 11346)</name>
    <name type="common">Sap stain fungus</name>
    <dbReference type="NCBI Taxonomy" id="1262450"/>
    <lineage>
        <taxon>Eukaryota</taxon>
        <taxon>Fungi</taxon>
        <taxon>Dikarya</taxon>
        <taxon>Ascomycota</taxon>
        <taxon>Pezizomycotina</taxon>
        <taxon>Sordariomycetes</taxon>
        <taxon>Sordariomycetidae</taxon>
        <taxon>Ophiostomatales</taxon>
        <taxon>Ophiostomataceae</taxon>
        <taxon>Ophiostoma</taxon>
    </lineage>
</organism>
<dbReference type="InterPro" id="IPR029058">
    <property type="entry name" value="AB_hydrolase_fold"/>
</dbReference>
<reference evidence="9 10" key="1">
    <citation type="journal article" date="2013" name="BMC Genomics">
        <title>The genome and transcriptome of the pine saprophyte Ophiostoma piceae, and a comparison with the bark beetle-associated pine pathogen Grosmannia clavigera.</title>
        <authorList>
            <person name="Haridas S."/>
            <person name="Wang Y."/>
            <person name="Lim L."/>
            <person name="Massoumi Alamouti S."/>
            <person name="Jackman S."/>
            <person name="Docking R."/>
            <person name="Robertson G."/>
            <person name="Birol I."/>
            <person name="Bohlmann J."/>
            <person name="Breuil C."/>
        </authorList>
    </citation>
    <scope>NUCLEOTIDE SEQUENCE [LARGE SCALE GENOMIC DNA]</scope>
    <source>
        <strain evidence="9 10">UAMH 11346</strain>
    </source>
</reference>
<dbReference type="Proteomes" id="UP000016923">
    <property type="component" value="Unassembled WGS sequence"/>
</dbReference>
<evidence type="ECO:0000256" key="1">
    <source>
        <dbReference type="ARBA" id="ARBA00004173"/>
    </source>
</evidence>
<dbReference type="eggNOG" id="KOG2029">
    <property type="taxonomic scope" value="Eukaryota"/>
</dbReference>
<dbReference type="Pfam" id="PF00931">
    <property type="entry name" value="NB-ARC"/>
    <property type="match status" value="1"/>
</dbReference>
<dbReference type="Gene3D" id="1.25.40.10">
    <property type="entry name" value="Tetratricopeptide repeat domain"/>
    <property type="match status" value="1"/>
</dbReference>
<evidence type="ECO:0000256" key="7">
    <source>
        <dbReference type="SAM" id="Phobius"/>
    </source>
</evidence>
<evidence type="ECO:0000256" key="4">
    <source>
        <dbReference type="ARBA" id="ARBA00022824"/>
    </source>
</evidence>
<dbReference type="InterPro" id="IPR027417">
    <property type="entry name" value="P-loop_NTPase"/>
</dbReference>
<keyword evidence="7" id="KW-0812">Transmembrane</keyword>
<sequence>MMFFFIGSAPQCELGFAKTSTTSVLPYAADAYYFNTVTWLGMLVAVGVISVLFISLNALGASYTPSRRNLHQAPKSMYGLRPVINNPPPREEGVDIVFVHGLASNPDTTWLTKRGTALGQNAGDDIAKRQENTSPVVNWVTDLFPDDIPDGLKKSVRLFYYNYDSYWQRDAKDTRLSLLADELLDHLNNSIRSTPREKSRKLIFVAHCYGGLVVKQALVAANNHAKTSHITQRTIATVFLGTPHKGTAFSFLGRIQARVYRSVGLGASTVLLNDLADNSTVLMDLQKHYADLVGKNLRAINFFEQFGNVVLSVWRYKWRQFVVHEASATFFGEYVDNIGLGTDHRGLIKFGCRDNEYRSVCSKLVQVLELHARPEMTVFSVPLELTGNFTGRQALQEQLENTLKQTRDSQDYPHVVAATGMGGTGKSQLALSFAYTHKTEYNPILWIDATSEETVRASFQRCYNDLAPGKSSFTKHQDNHIKDNSTAPDLSSLPEVRAVLNWLKSRSAAAGDDPWLVIMDNTDDVSWGIGKVLPKGECGSLIITSQDIYVTKLIPKGCERVLVDTLDPLEASTLLLKHMGLDLESTSDTILEQCHSLTEKLGYLALAVNLAGCRIANEEDKEEGLSQYILDFESHRDDVLEDNALRGLTSYEKTTWTTWDASLRRIETLHGNHFARMLLMWLAHFTGTSIYEAAIAHVFQQFYKTATRERFEEYIPENLKPLASIKDGKWDDFYYRSSCKWLLRYGLIQRTKEKLSSVTIHKLVQWRALREAHGSHLSVLFFSVFDLGLLKVEDFLLDSRYLSDSAPSHNDVIDAIYTNERIKGVVTGFGFEQMYKSTERFDEHRELIACMERVSANGDENIRDIVLNRGRAMAIKRKRWDEAMDYHKKITELLVSCKDPATAEFLSAASLCEIYTEQGMLADAEACASTIQDGLENFFKTDGNLSILELSTPVRVLKDLRLATSQGQDAFQLWDRLIKKAALEEGEHSVSVLQFKREMVSLCLRMKDPERAWVYQQQVANATGTNKQLTLASLKQLQITVYLYAGKKQFHEAEKAAKEWLQHSQSFNMQGTEDTFTVLVHLVTVKLLQGECEEGKTHLDACVEWLSKDYPSCTGSQNIGWFCVALLLSTMKYPALMPYAEKIRVHLSRILTQRHDKELPTSRIVHHIKSKPRVMALYDEAFLDEICIC</sequence>
<evidence type="ECO:0000259" key="8">
    <source>
        <dbReference type="Pfam" id="PF00931"/>
    </source>
</evidence>
<dbReference type="GO" id="GO:0043531">
    <property type="term" value="F:ADP binding"/>
    <property type="evidence" value="ECO:0007669"/>
    <property type="project" value="InterPro"/>
</dbReference>
<evidence type="ECO:0000313" key="10">
    <source>
        <dbReference type="Proteomes" id="UP000016923"/>
    </source>
</evidence>
<keyword evidence="4" id="KW-0256">Endoplasmic reticulum</keyword>
<keyword evidence="6 7" id="KW-0472">Membrane</keyword>
<dbReference type="GO" id="GO:0003743">
    <property type="term" value="F:translation initiation factor activity"/>
    <property type="evidence" value="ECO:0007669"/>
    <property type="project" value="UniProtKB-KW"/>
</dbReference>
<dbReference type="AlphaFoldDB" id="S3C975"/>
<evidence type="ECO:0000256" key="3">
    <source>
        <dbReference type="ARBA" id="ARBA00004370"/>
    </source>
</evidence>
<feature type="transmembrane region" description="Helical" evidence="7">
    <location>
        <begin position="33"/>
        <end position="59"/>
    </location>
</feature>
<keyword evidence="7" id="KW-1133">Transmembrane helix</keyword>
<keyword evidence="9" id="KW-0648">Protein biosynthesis</keyword>
<dbReference type="GO" id="GO:0005739">
    <property type="term" value="C:mitochondrion"/>
    <property type="evidence" value="ECO:0007669"/>
    <property type="project" value="UniProtKB-SubCell"/>
</dbReference>
<name>S3C975_OPHP1</name>
<dbReference type="OrthoDB" id="7464126at2759"/>
<keyword evidence="5" id="KW-0496">Mitochondrion</keyword>
<evidence type="ECO:0000256" key="6">
    <source>
        <dbReference type="ARBA" id="ARBA00023136"/>
    </source>
</evidence>
<dbReference type="PANTHER" id="PTHR48182">
    <property type="entry name" value="PROTEIN SERAC1"/>
    <property type="match status" value="1"/>
</dbReference>
<dbReference type="PANTHER" id="PTHR48182:SF2">
    <property type="entry name" value="PROTEIN SERAC1"/>
    <property type="match status" value="1"/>
</dbReference>
<dbReference type="GO" id="GO:0005783">
    <property type="term" value="C:endoplasmic reticulum"/>
    <property type="evidence" value="ECO:0007669"/>
    <property type="project" value="UniProtKB-SubCell"/>
</dbReference>
<dbReference type="Gene3D" id="3.40.50.300">
    <property type="entry name" value="P-loop containing nucleotide triphosphate hydrolases"/>
    <property type="match status" value="1"/>
</dbReference>
<comment type="subcellular location">
    <subcellularLocation>
        <location evidence="2">Endoplasmic reticulum</location>
    </subcellularLocation>
    <subcellularLocation>
        <location evidence="3">Membrane</location>
    </subcellularLocation>
    <subcellularLocation>
        <location evidence="1">Mitochondrion</location>
    </subcellularLocation>
</comment>
<dbReference type="InterPro" id="IPR002182">
    <property type="entry name" value="NB-ARC"/>
</dbReference>
<feature type="domain" description="NB-ARC" evidence="8">
    <location>
        <begin position="395"/>
        <end position="577"/>
    </location>
</feature>
<evidence type="ECO:0000313" key="9">
    <source>
        <dbReference type="EMBL" id="EPE08501.1"/>
    </source>
</evidence>
<dbReference type="InterPro" id="IPR011990">
    <property type="entry name" value="TPR-like_helical_dom_sf"/>
</dbReference>